<organism evidence="2 3">
    <name type="scientific">Levilactobacillus acidifarinae DSM 19394 = JCM 15949</name>
    <dbReference type="NCBI Taxonomy" id="1423715"/>
    <lineage>
        <taxon>Bacteria</taxon>
        <taxon>Bacillati</taxon>
        <taxon>Bacillota</taxon>
        <taxon>Bacilli</taxon>
        <taxon>Lactobacillales</taxon>
        <taxon>Lactobacillaceae</taxon>
        <taxon>Levilactobacillus</taxon>
    </lineage>
</organism>
<dbReference type="EMBL" id="AZDV01000026">
    <property type="protein sequence ID" value="KRK94524.1"/>
    <property type="molecule type" value="Genomic_DNA"/>
</dbReference>
<keyword evidence="3" id="KW-1185">Reference proteome</keyword>
<dbReference type="PANTHER" id="PTHR37305:SF1">
    <property type="entry name" value="MEMBRANE PROTEIN"/>
    <property type="match status" value="1"/>
</dbReference>
<dbReference type="RefSeq" id="WP_057803546.1">
    <property type="nucleotide sequence ID" value="NZ_AZDV01000026.1"/>
</dbReference>
<feature type="transmembrane region" description="Helical" evidence="1">
    <location>
        <begin position="167"/>
        <end position="192"/>
    </location>
</feature>
<dbReference type="PANTHER" id="PTHR37305">
    <property type="entry name" value="INTEGRAL MEMBRANE PROTEIN-RELATED"/>
    <property type="match status" value="1"/>
</dbReference>
<evidence type="ECO:0000256" key="1">
    <source>
        <dbReference type="SAM" id="Phobius"/>
    </source>
</evidence>
<feature type="transmembrane region" description="Helical" evidence="1">
    <location>
        <begin position="228"/>
        <end position="247"/>
    </location>
</feature>
<proteinExistence type="predicted"/>
<feature type="transmembrane region" description="Helical" evidence="1">
    <location>
        <begin position="88"/>
        <end position="117"/>
    </location>
</feature>
<feature type="transmembrane region" description="Helical" evidence="1">
    <location>
        <begin position="44"/>
        <end position="67"/>
    </location>
</feature>
<keyword evidence="1" id="KW-1133">Transmembrane helix</keyword>
<comment type="caution">
    <text evidence="2">The sequence shown here is derived from an EMBL/GenBank/DDBJ whole genome shotgun (WGS) entry which is preliminary data.</text>
</comment>
<dbReference type="PATRIC" id="fig|1423715.3.peg.514"/>
<gene>
    <name evidence="2" type="ORF">FD25_GL000491</name>
</gene>
<name>A0A0R1LFG4_9LACO</name>
<keyword evidence="1" id="KW-0472">Membrane</keyword>
<protein>
    <submittedName>
        <fullName evidence="2">ABC superfamily ATP binding cassette transporter, membrane protein</fullName>
    </submittedName>
</protein>
<reference evidence="2 3" key="1">
    <citation type="journal article" date="2015" name="Genome Announc.">
        <title>Expanding the biotechnology potential of lactobacilli through comparative genomics of 213 strains and associated genera.</title>
        <authorList>
            <person name="Sun Z."/>
            <person name="Harris H.M."/>
            <person name="McCann A."/>
            <person name="Guo C."/>
            <person name="Argimon S."/>
            <person name="Zhang W."/>
            <person name="Yang X."/>
            <person name="Jeffery I.B."/>
            <person name="Cooney J.C."/>
            <person name="Kagawa T.F."/>
            <person name="Liu W."/>
            <person name="Song Y."/>
            <person name="Salvetti E."/>
            <person name="Wrobel A."/>
            <person name="Rasinkangas P."/>
            <person name="Parkhill J."/>
            <person name="Rea M.C."/>
            <person name="O'Sullivan O."/>
            <person name="Ritari J."/>
            <person name="Douillard F.P."/>
            <person name="Paul Ross R."/>
            <person name="Yang R."/>
            <person name="Briner A.E."/>
            <person name="Felis G.E."/>
            <person name="de Vos W.M."/>
            <person name="Barrangou R."/>
            <person name="Klaenhammer T.R."/>
            <person name="Caufield P.W."/>
            <person name="Cui Y."/>
            <person name="Zhang H."/>
            <person name="O'Toole P.W."/>
        </authorList>
    </citation>
    <scope>NUCLEOTIDE SEQUENCE [LARGE SCALE GENOMIC DNA]</scope>
    <source>
        <strain evidence="2 3">DSM 19394</strain>
    </source>
</reference>
<sequence length="252" mass="28118">MKASLKEELFKFMRQKTPIYGLLTLLVLMSYSALTTPITSTQLIFEFGAVQWITIIMIAVSSAFLAMEYRQHTIILLVAKHPRRFQVYLAKLLVLWLYSLVLTGLATLFTVVLKAIFVGHRYGWFRPMAHHQTLLTLLSGSVLGTLLYTLFIVALSLLLITLVKSNTVVIGIGLALGFMGAGFSVACMHTFAAQVALIRWNPLNMIFITQQLANPPYAAVSHLSNGQVIGGTVLYTVAFILVGYWFFKKRPV</sequence>
<evidence type="ECO:0000313" key="2">
    <source>
        <dbReference type="EMBL" id="KRK94524.1"/>
    </source>
</evidence>
<dbReference type="AlphaFoldDB" id="A0A0R1LFG4"/>
<evidence type="ECO:0000313" key="3">
    <source>
        <dbReference type="Proteomes" id="UP000051955"/>
    </source>
</evidence>
<accession>A0A0R1LFG4</accession>
<dbReference type="OrthoDB" id="2323897at2"/>
<feature type="transmembrane region" description="Helical" evidence="1">
    <location>
        <begin position="20"/>
        <end position="38"/>
    </location>
</feature>
<dbReference type="STRING" id="1423715.FD25_GL000491"/>
<keyword evidence="1" id="KW-0812">Transmembrane</keyword>
<feature type="transmembrane region" description="Helical" evidence="1">
    <location>
        <begin position="137"/>
        <end position="160"/>
    </location>
</feature>
<dbReference type="Proteomes" id="UP000051955">
    <property type="component" value="Unassembled WGS sequence"/>
</dbReference>